<evidence type="ECO:0000313" key="13">
    <source>
        <dbReference type="EMBL" id="MWG33093.1"/>
    </source>
</evidence>
<dbReference type="RefSeq" id="WP_368279745.1">
    <property type="nucleotide sequence ID" value="NZ_WSZK01000002.1"/>
</dbReference>
<evidence type="ECO:0000256" key="7">
    <source>
        <dbReference type="ARBA" id="ARBA00064420"/>
    </source>
</evidence>
<feature type="domain" description="ABC transporter" evidence="12">
    <location>
        <begin position="4"/>
        <end position="236"/>
    </location>
</feature>
<dbReference type="SUPFAM" id="SSF52540">
    <property type="entry name" value="P-loop containing nucleoside triphosphate hydrolases"/>
    <property type="match status" value="1"/>
</dbReference>
<comment type="catalytic activity">
    <reaction evidence="5">
        <text>an R-cob(III)alamin(out) + ATP + H2O = an R-cob(III)alamin(in) + ADP + phosphate + H(+)</text>
        <dbReference type="Rhea" id="RHEA:17873"/>
        <dbReference type="ChEBI" id="CHEBI:15377"/>
        <dbReference type="ChEBI" id="CHEBI:15378"/>
        <dbReference type="ChEBI" id="CHEBI:30616"/>
        <dbReference type="ChEBI" id="CHEBI:43474"/>
        <dbReference type="ChEBI" id="CHEBI:140785"/>
        <dbReference type="ChEBI" id="CHEBI:456216"/>
        <dbReference type="EC" id="7.6.2.8"/>
    </reaction>
</comment>
<keyword evidence="3" id="KW-0547">Nucleotide-binding</keyword>
<dbReference type="PROSITE" id="PS50893">
    <property type="entry name" value="ABC_TRANSPORTER_2"/>
    <property type="match status" value="1"/>
</dbReference>
<dbReference type="InterPro" id="IPR003439">
    <property type="entry name" value="ABC_transporter-like_ATP-bd"/>
</dbReference>
<comment type="similarity">
    <text evidence="1">Belongs to the ABC transporter superfamily.</text>
</comment>
<dbReference type="EC" id="7.6.2.8" evidence="8"/>
<evidence type="ECO:0000259" key="12">
    <source>
        <dbReference type="PROSITE" id="PS50893"/>
    </source>
</evidence>
<feature type="compositionally biased region" description="Basic and acidic residues" evidence="11">
    <location>
        <begin position="238"/>
        <end position="255"/>
    </location>
</feature>
<dbReference type="Gene3D" id="3.40.50.300">
    <property type="entry name" value="P-loop containing nucleotide triphosphate hydrolases"/>
    <property type="match status" value="1"/>
</dbReference>
<dbReference type="PANTHER" id="PTHR42734">
    <property type="entry name" value="METAL TRANSPORT SYSTEM ATP-BINDING PROTEIN TM_0124-RELATED"/>
    <property type="match status" value="1"/>
</dbReference>
<reference evidence="13 14" key="1">
    <citation type="submission" date="2019-12" db="EMBL/GenBank/DDBJ databases">
        <title>Halocatena pleomorpha gen. nov. sp. nov., an extremely halophilic archaeon of family Halobacteriaceae isolated from saltpan soil.</title>
        <authorList>
            <person name="Pal Y."/>
            <person name="Verma A."/>
            <person name="Krishnamurthi S."/>
            <person name="Kumar P."/>
        </authorList>
    </citation>
    <scope>NUCLEOTIDE SEQUENCE [LARGE SCALE GENOMIC DNA]</scope>
    <source>
        <strain evidence="13 14">JCM 16495</strain>
    </source>
</reference>
<evidence type="ECO:0000256" key="6">
    <source>
        <dbReference type="ARBA" id="ARBA00058960"/>
    </source>
</evidence>
<evidence type="ECO:0000256" key="4">
    <source>
        <dbReference type="ARBA" id="ARBA00022840"/>
    </source>
</evidence>
<evidence type="ECO:0000256" key="11">
    <source>
        <dbReference type="SAM" id="MobiDB-lite"/>
    </source>
</evidence>
<evidence type="ECO:0000256" key="2">
    <source>
        <dbReference type="ARBA" id="ARBA00022448"/>
    </source>
</evidence>
<dbReference type="CDD" id="cd03235">
    <property type="entry name" value="ABC_Metallic_Cations"/>
    <property type="match status" value="1"/>
</dbReference>
<name>A0A6B0GJW3_9EURY</name>
<dbReference type="InterPro" id="IPR003593">
    <property type="entry name" value="AAA+_ATPase"/>
</dbReference>
<comment type="caution">
    <text evidence="13">The sequence shown here is derived from an EMBL/GenBank/DDBJ whole genome shotgun (WGS) entry which is preliminary data.</text>
</comment>
<dbReference type="EMBL" id="WSZK01000002">
    <property type="protein sequence ID" value="MWG33093.1"/>
    <property type="molecule type" value="Genomic_DNA"/>
</dbReference>
<dbReference type="InterPro" id="IPR017871">
    <property type="entry name" value="ABC_transporter-like_CS"/>
</dbReference>
<evidence type="ECO:0000256" key="10">
    <source>
        <dbReference type="ARBA" id="ARBA00077139"/>
    </source>
</evidence>
<protein>
    <recommendedName>
        <fullName evidence="9">Cobalamin import ATP-binding protein BtuD</fullName>
        <ecNumber evidence="8">7.6.2.8</ecNumber>
    </recommendedName>
    <alternativeName>
        <fullName evidence="10">Vitamin B12-transporting ATPase</fullName>
    </alternativeName>
</protein>
<dbReference type="PANTHER" id="PTHR42734:SF5">
    <property type="entry name" value="IRON TRANSPORT SYSTEM ATP-BINDING PROTEIN HI_0361-RELATED"/>
    <property type="match status" value="1"/>
</dbReference>
<feature type="region of interest" description="Disordered" evidence="11">
    <location>
        <begin position="234"/>
        <end position="255"/>
    </location>
</feature>
<evidence type="ECO:0000256" key="9">
    <source>
        <dbReference type="ARBA" id="ARBA00073649"/>
    </source>
</evidence>
<proteinExistence type="inferred from homology"/>
<dbReference type="PROSITE" id="PS00211">
    <property type="entry name" value="ABC_TRANSPORTER_1"/>
    <property type="match status" value="1"/>
</dbReference>
<comment type="function">
    <text evidence="6">Required for corrinoid utilization. Probably part of the ABC transporter complex BtuCDF involved in cobalamin (vitamin B12) import. Probably responsible for energy coupling to the transport system.</text>
</comment>
<dbReference type="Pfam" id="PF00005">
    <property type="entry name" value="ABC_tran"/>
    <property type="match status" value="1"/>
</dbReference>
<organism evidence="13 14">
    <name type="scientific">Halomarina oriensis</name>
    <dbReference type="NCBI Taxonomy" id="671145"/>
    <lineage>
        <taxon>Archaea</taxon>
        <taxon>Methanobacteriati</taxon>
        <taxon>Methanobacteriota</taxon>
        <taxon>Stenosarchaea group</taxon>
        <taxon>Halobacteria</taxon>
        <taxon>Halobacteriales</taxon>
        <taxon>Natronomonadaceae</taxon>
        <taxon>Halomarina</taxon>
    </lineage>
</organism>
<dbReference type="AlphaFoldDB" id="A0A6B0GJW3"/>
<comment type="subunit">
    <text evidence="7">The complex is composed of two ATP-binding proteins (BtuD), two transmembrane proteins (BtuC) and a solute-binding protein (BtuF).</text>
</comment>
<evidence type="ECO:0000256" key="5">
    <source>
        <dbReference type="ARBA" id="ARBA00050590"/>
    </source>
</evidence>
<dbReference type="InterPro" id="IPR027417">
    <property type="entry name" value="P-loop_NTPase"/>
</dbReference>
<keyword evidence="14" id="KW-1185">Reference proteome</keyword>
<dbReference type="FunFam" id="3.40.50.300:FF:000134">
    <property type="entry name" value="Iron-enterobactin ABC transporter ATP-binding protein"/>
    <property type="match status" value="1"/>
</dbReference>
<dbReference type="Proteomes" id="UP000451471">
    <property type="component" value="Unassembled WGS sequence"/>
</dbReference>
<evidence type="ECO:0000256" key="8">
    <source>
        <dbReference type="ARBA" id="ARBA00066387"/>
    </source>
</evidence>
<sequence length="255" mass="27838">MSVVALDGVSFGYADHPVVEDVTLTVDPGEFVGLVGPNGSGKSTLVRIALGLVRPDRGTARLFGSPAHRDRDGTRVGYVAQQATRQAGEMPVTVREVVRMGRYPHVRWRFGERDRRAVDAALDRVGVTDLADRQVRTLSGGQRQRVFIARALASEADLLVFDEPVVGVDTESRTAFYDLLDALNEEGLTVLLIDHDIGVVTAHADRVVCLDCRVRFDGDTDAFAESDALDRSYGPAHRTLDHSHGHDHAADHDHP</sequence>
<dbReference type="GO" id="GO:0016887">
    <property type="term" value="F:ATP hydrolysis activity"/>
    <property type="evidence" value="ECO:0007669"/>
    <property type="project" value="InterPro"/>
</dbReference>
<evidence type="ECO:0000313" key="14">
    <source>
        <dbReference type="Proteomes" id="UP000451471"/>
    </source>
</evidence>
<accession>A0A6B0GJW3</accession>
<dbReference type="GO" id="GO:0015420">
    <property type="term" value="F:ABC-type vitamin B12 transporter activity"/>
    <property type="evidence" value="ECO:0007669"/>
    <property type="project" value="UniProtKB-EC"/>
</dbReference>
<evidence type="ECO:0000256" key="1">
    <source>
        <dbReference type="ARBA" id="ARBA00005417"/>
    </source>
</evidence>
<dbReference type="InterPro" id="IPR050153">
    <property type="entry name" value="Metal_Ion_Import_ABC"/>
</dbReference>
<keyword evidence="4 13" id="KW-0067">ATP-binding</keyword>
<evidence type="ECO:0000256" key="3">
    <source>
        <dbReference type="ARBA" id="ARBA00022741"/>
    </source>
</evidence>
<keyword evidence="2" id="KW-0813">Transport</keyword>
<gene>
    <name evidence="13" type="ORF">GQS65_01080</name>
</gene>
<dbReference type="SMART" id="SM00382">
    <property type="entry name" value="AAA"/>
    <property type="match status" value="1"/>
</dbReference>
<dbReference type="GO" id="GO:0005524">
    <property type="term" value="F:ATP binding"/>
    <property type="evidence" value="ECO:0007669"/>
    <property type="project" value="UniProtKB-KW"/>
</dbReference>